<reference evidence="2" key="1">
    <citation type="submission" date="2020-02" db="EMBL/GenBank/DDBJ databases">
        <authorList>
            <person name="Meier V. D."/>
        </authorList>
    </citation>
    <scope>NUCLEOTIDE SEQUENCE</scope>
    <source>
        <strain evidence="2">AVDCRST_MAG39</strain>
    </source>
</reference>
<accession>A0A6J4SY99</accession>
<dbReference type="EMBL" id="CADCVW010000073">
    <property type="protein sequence ID" value="CAA9508336.1"/>
    <property type="molecule type" value="Genomic_DNA"/>
</dbReference>
<organism evidence="2">
    <name type="scientific">uncultured Sphingomonadaceae bacterium</name>
    <dbReference type="NCBI Taxonomy" id="169976"/>
    <lineage>
        <taxon>Bacteria</taxon>
        <taxon>Pseudomonadati</taxon>
        <taxon>Pseudomonadota</taxon>
        <taxon>Alphaproteobacteria</taxon>
        <taxon>Sphingomonadales</taxon>
        <taxon>Sphingomonadaceae</taxon>
        <taxon>environmental samples</taxon>
    </lineage>
</organism>
<feature type="region of interest" description="Disordered" evidence="1">
    <location>
        <begin position="64"/>
        <end position="84"/>
    </location>
</feature>
<evidence type="ECO:0000256" key="1">
    <source>
        <dbReference type="SAM" id="MobiDB-lite"/>
    </source>
</evidence>
<protein>
    <submittedName>
        <fullName evidence="2">Uncharacterized protein</fullName>
    </submittedName>
</protein>
<sequence>MAQPSATIQRIRIGLTGLGFVFLLVLLGAVFGQATEDVPPGGVAVNLAAPPGNEVEAAEPLAELGVTPGGSPEPANDAGNAVAP</sequence>
<proteinExistence type="predicted"/>
<gene>
    <name evidence="2" type="ORF">AVDCRST_MAG39-1845</name>
</gene>
<name>A0A6J4SY99_9SPHN</name>
<evidence type="ECO:0000313" key="2">
    <source>
        <dbReference type="EMBL" id="CAA9508336.1"/>
    </source>
</evidence>
<dbReference type="AlphaFoldDB" id="A0A6J4SY99"/>